<evidence type="ECO:0000256" key="1">
    <source>
        <dbReference type="SAM" id="SignalP"/>
    </source>
</evidence>
<dbReference type="RefSeq" id="WP_407329845.1">
    <property type="nucleotide sequence ID" value="NZ_CP136865.1"/>
</dbReference>
<dbReference type="EMBL" id="CP136865">
    <property type="protein sequence ID" value="WOJ98486.1"/>
    <property type="molecule type" value="Genomic_DNA"/>
</dbReference>
<feature type="signal peptide" evidence="1">
    <location>
        <begin position="1"/>
        <end position="26"/>
    </location>
</feature>
<evidence type="ECO:0000313" key="2">
    <source>
        <dbReference type="EMBL" id="WOJ98486.1"/>
    </source>
</evidence>
<dbReference type="SUPFAM" id="SSF52833">
    <property type="entry name" value="Thioredoxin-like"/>
    <property type="match status" value="1"/>
</dbReference>
<keyword evidence="3" id="KW-1185">Reference proteome</keyword>
<dbReference type="Pfam" id="PF13899">
    <property type="entry name" value="Thioredoxin_7"/>
    <property type="match status" value="1"/>
</dbReference>
<accession>A0ABZ0IG69</accession>
<organism evidence="2 3">
    <name type="scientific">Congregibacter brevis</name>
    <dbReference type="NCBI Taxonomy" id="3081201"/>
    <lineage>
        <taxon>Bacteria</taxon>
        <taxon>Pseudomonadati</taxon>
        <taxon>Pseudomonadota</taxon>
        <taxon>Gammaproteobacteria</taxon>
        <taxon>Cellvibrionales</taxon>
        <taxon>Halieaceae</taxon>
        <taxon>Congregibacter</taxon>
    </lineage>
</organism>
<keyword evidence="1" id="KW-0732">Signal</keyword>
<protein>
    <submittedName>
        <fullName evidence="2">Thioredoxin family protein</fullName>
    </submittedName>
</protein>
<gene>
    <name evidence="2" type="ORF">R0137_07920</name>
</gene>
<reference evidence="2 3" key="1">
    <citation type="submission" date="2023-10" db="EMBL/GenBank/DDBJ databases">
        <title>Two novel species belonging to the OM43/NOR5 clade.</title>
        <authorList>
            <person name="Park M."/>
        </authorList>
    </citation>
    <scope>NUCLEOTIDE SEQUENCE [LARGE SCALE GENOMIC DNA]</scope>
    <source>
        <strain evidence="2 3">IMCC45268</strain>
    </source>
</reference>
<dbReference type="InterPro" id="IPR036249">
    <property type="entry name" value="Thioredoxin-like_sf"/>
</dbReference>
<feature type="chain" id="PRO_5045427350" evidence="1">
    <location>
        <begin position="27"/>
        <end position="262"/>
    </location>
</feature>
<dbReference type="Proteomes" id="UP001626549">
    <property type="component" value="Chromosome"/>
</dbReference>
<evidence type="ECO:0000313" key="3">
    <source>
        <dbReference type="Proteomes" id="UP001626549"/>
    </source>
</evidence>
<proteinExistence type="predicted"/>
<dbReference type="Gene3D" id="3.40.30.10">
    <property type="entry name" value="Glutaredoxin"/>
    <property type="match status" value="1"/>
</dbReference>
<sequence>MQQLRFGIFFSVFGVLLSMLTASSWASDSSGTQESAYIASEDPMADVQKGLERARAQDKLLLVVMGAQWCHDSRGLVEKFSDSRVAELLAANYETVFIDVGYFKDLRAISRRFNQAHYFATPTVMIINADNERLINRDDMSIWGSADSVPLERYLEYFEVYAANPSPNYVPLPDAQASLVLSFEQTQSERLQSAYEHLVPGMQAEDRTGAAGKEFLQQWREVWRYRSALQKDILSLRQQAQEAPDTELVFPEYPSFSWEGDS</sequence>
<name>A0ABZ0IG69_9GAMM</name>